<gene>
    <name evidence="1" type="ORF">AB0C36_11965</name>
</gene>
<sequence>MIEYSSVQLVDVPSRQTGHRVIVPPVIGTLGSDAYRSDFENLASLPEGAVFMMGDNPALPRMPERPTLADFYRLRLDPFAVRHMLHSAHRARELGMGDTVVLTCLLHDLGVGGLLRAHHGHWGAQMVEPYVDAEVAWAIRHHEVLRFFPDEAAGYEYPEAYLRFFGPSYTPPAYLHDIYAKARSHPWYPTARLVTVNDVYTFDGAAPRLDIGDFEDVIGRHFHQPAEGLGFDNSPAAHMWRTLIWPNNFL</sequence>
<dbReference type="Proteomes" id="UP001551482">
    <property type="component" value="Unassembled WGS sequence"/>
</dbReference>
<proteinExistence type="predicted"/>
<dbReference type="Gene3D" id="1.10.3210.10">
    <property type="entry name" value="Hypothetical protein af1432"/>
    <property type="match status" value="1"/>
</dbReference>
<keyword evidence="2" id="KW-1185">Reference proteome</keyword>
<reference evidence="1 2" key="1">
    <citation type="submission" date="2024-06" db="EMBL/GenBank/DDBJ databases">
        <title>The Natural Products Discovery Center: Release of the First 8490 Sequenced Strains for Exploring Actinobacteria Biosynthetic Diversity.</title>
        <authorList>
            <person name="Kalkreuter E."/>
            <person name="Kautsar S.A."/>
            <person name="Yang D."/>
            <person name="Bader C.D."/>
            <person name="Teijaro C.N."/>
            <person name="Fluegel L."/>
            <person name="Davis C.M."/>
            <person name="Simpson J.R."/>
            <person name="Lauterbach L."/>
            <person name="Steele A.D."/>
            <person name="Gui C."/>
            <person name="Meng S."/>
            <person name="Li G."/>
            <person name="Viehrig K."/>
            <person name="Ye F."/>
            <person name="Su P."/>
            <person name="Kiefer A.F."/>
            <person name="Nichols A."/>
            <person name="Cepeda A.J."/>
            <person name="Yan W."/>
            <person name="Fan B."/>
            <person name="Jiang Y."/>
            <person name="Adhikari A."/>
            <person name="Zheng C.-J."/>
            <person name="Schuster L."/>
            <person name="Cowan T.M."/>
            <person name="Smanski M.J."/>
            <person name="Chevrette M.G."/>
            <person name="De Carvalho L.P.S."/>
            <person name="Shen B."/>
        </authorList>
    </citation>
    <scope>NUCLEOTIDE SEQUENCE [LARGE SCALE GENOMIC DNA]</scope>
    <source>
        <strain evidence="1 2">NPDC048946</strain>
    </source>
</reference>
<evidence type="ECO:0000313" key="2">
    <source>
        <dbReference type="Proteomes" id="UP001551482"/>
    </source>
</evidence>
<comment type="caution">
    <text evidence="1">The sequence shown here is derived from an EMBL/GenBank/DDBJ whole genome shotgun (WGS) entry which is preliminary data.</text>
</comment>
<organism evidence="1 2">
    <name type="scientific">Streptodolium elevatio</name>
    <dbReference type="NCBI Taxonomy" id="3157996"/>
    <lineage>
        <taxon>Bacteria</taxon>
        <taxon>Bacillati</taxon>
        <taxon>Actinomycetota</taxon>
        <taxon>Actinomycetes</taxon>
        <taxon>Kitasatosporales</taxon>
        <taxon>Streptomycetaceae</taxon>
        <taxon>Streptodolium</taxon>
    </lineage>
</organism>
<dbReference type="SUPFAM" id="SSF109604">
    <property type="entry name" value="HD-domain/PDEase-like"/>
    <property type="match status" value="1"/>
</dbReference>
<dbReference type="RefSeq" id="WP_358352684.1">
    <property type="nucleotide sequence ID" value="NZ_JBEZFP010000023.1"/>
</dbReference>
<dbReference type="EMBL" id="JBEZFP010000023">
    <property type="protein sequence ID" value="MEU8134217.1"/>
    <property type="molecule type" value="Genomic_DNA"/>
</dbReference>
<evidence type="ECO:0000313" key="1">
    <source>
        <dbReference type="EMBL" id="MEU8134217.1"/>
    </source>
</evidence>
<protein>
    <recommendedName>
        <fullName evidence="3">HD domain-containing protein</fullName>
    </recommendedName>
</protein>
<evidence type="ECO:0008006" key="3">
    <source>
        <dbReference type="Google" id="ProtNLM"/>
    </source>
</evidence>
<accession>A0ABV3DFM2</accession>
<name>A0ABV3DFM2_9ACTN</name>